<proteinExistence type="predicted"/>
<comment type="caution">
    <text evidence="1">The sequence shown here is derived from an EMBL/GenBank/DDBJ whole genome shotgun (WGS) entry which is preliminary data.</text>
</comment>
<gene>
    <name evidence="1" type="ORF">K8V88_09660</name>
</gene>
<name>A0A921LAN0_9LACO</name>
<evidence type="ECO:0000313" key="2">
    <source>
        <dbReference type="Proteomes" id="UP000747013"/>
    </source>
</evidence>
<reference evidence="1" key="1">
    <citation type="journal article" date="2021" name="PeerJ">
        <title>Extensive microbial diversity within the chicken gut microbiome revealed by metagenomics and culture.</title>
        <authorList>
            <person name="Gilroy R."/>
            <person name="Ravi A."/>
            <person name="Getino M."/>
            <person name="Pursley I."/>
            <person name="Horton D.L."/>
            <person name="Alikhan N.F."/>
            <person name="Baker D."/>
            <person name="Gharbi K."/>
            <person name="Hall N."/>
            <person name="Watson M."/>
            <person name="Adriaenssens E.M."/>
            <person name="Foster-Nyarko E."/>
            <person name="Jarju S."/>
            <person name="Secka A."/>
            <person name="Antonio M."/>
            <person name="Oren A."/>
            <person name="Chaudhuri R.R."/>
            <person name="La Ragione R."/>
            <person name="Hildebrand F."/>
            <person name="Pallen M.J."/>
        </authorList>
    </citation>
    <scope>NUCLEOTIDE SEQUENCE</scope>
    <source>
        <strain evidence="1">7886</strain>
    </source>
</reference>
<dbReference type="Proteomes" id="UP000747013">
    <property type="component" value="Unassembled WGS sequence"/>
</dbReference>
<dbReference type="EMBL" id="DYWC01000227">
    <property type="protein sequence ID" value="HJF87687.1"/>
    <property type="molecule type" value="Genomic_DNA"/>
</dbReference>
<dbReference type="AlphaFoldDB" id="A0A921LAN0"/>
<reference evidence="1" key="2">
    <citation type="submission" date="2021-09" db="EMBL/GenBank/DDBJ databases">
        <authorList>
            <person name="Gilroy R."/>
        </authorList>
    </citation>
    <scope>NUCLEOTIDE SEQUENCE</scope>
    <source>
        <strain evidence="1">7886</strain>
    </source>
</reference>
<sequence length="46" mass="5520">MKKLILTASLIFSAILVYRLNENKKDLYDLTERANFYKKKYDEYVG</sequence>
<organism evidence="1 2">
    <name type="scientific">Companilactobacillus farciminis</name>
    <dbReference type="NCBI Taxonomy" id="1612"/>
    <lineage>
        <taxon>Bacteria</taxon>
        <taxon>Bacillati</taxon>
        <taxon>Bacillota</taxon>
        <taxon>Bacilli</taxon>
        <taxon>Lactobacillales</taxon>
        <taxon>Lactobacillaceae</taxon>
        <taxon>Companilactobacillus</taxon>
    </lineage>
</organism>
<protein>
    <submittedName>
        <fullName evidence="1">Uncharacterized protein</fullName>
    </submittedName>
</protein>
<evidence type="ECO:0000313" key="1">
    <source>
        <dbReference type="EMBL" id="HJF87687.1"/>
    </source>
</evidence>
<accession>A0A921LAN0</accession>